<dbReference type="InterPro" id="IPR041219">
    <property type="entry name" value="Phage_lysozyme2"/>
</dbReference>
<feature type="domain" description="Phage tail lysozyme" evidence="1">
    <location>
        <begin position="11"/>
        <end position="117"/>
    </location>
</feature>
<dbReference type="Pfam" id="PF18013">
    <property type="entry name" value="Phage_lysozyme2"/>
    <property type="match status" value="1"/>
</dbReference>
<dbReference type="Proteomes" id="UP000199659">
    <property type="component" value="Unassembled WGS sequence"/>
</dbReference>
<evidence type="ECO:0000313" key="2">
    <source>
        <dbReference type="EMBL" id="SFS04083.1"/>
    </source>
</evidence>
<evidence type="ECO:0000259" key="1">
    <source>
        <dbReference type="Pfam" id="PF18013"/>
    </source>
</evidence>
<dbReference type="EMBL" id="FOYZ01000017">
    <property type="protein sequence ID" value="SFS04083.1"/>
    <property type="molecule type" value="Genomic_DNA"/>
</dbReference>
<evidence type="ECO:0000313" key="3">
    <source>
        <dbReference type="Proteomes" id="UP000199659"/>
    </source>
</evidence>
<reference evidence="2 3" key="1">
    <citation type="submission" date="2016-10" db="EMBL/GenBank/DDBJ databases">
        <authorList>
            <person name="de Groot N.N."/>
        </authorList>
    </citation>
    <scope>NUCLEOTIDE SEQUENCE [LARGE SCALE GENOMIC DNA]</scope>
    <source>
        <strain evidence="2 3">743A</strain>
    </source>
</reference>
<dbReference type="Gene3D" id="1.10.530.10">
    <property type="match status" value="1"/>
</dbReference>
<gene>
    <name evidence="2" type="ORF">SAMN05661086_03372</name>
</gene>
<organism evidence="2 3">
    <name type="scientific">Anaeromicropila populeti</name>
    <dbReference type="NCBI Taxonomy" id="37658"/>
    <lineage>
        <taxon>Bacteria</taxon>
        <taxon>Bacillati</taxon>
        <taxon>Bacillota</taxon>
        <taxon>Clostridia</taxon>
        <taxon>Lachnospirales</taxon>
        <taxon>Lachnospiraceae</taxon>
        <taxon>Anaeromicropila</taxon>
    </lineage>
</organism>
<sequence length="119" mass="13779">MYYNKQGNADYKGQFGLGTCQFTGSRTTQLLDCYEDYYKKTKNNHPSKEDCIRIEVDFMVGELDGSYNTMVYQAWKKGSKTAKSAGEIFCNQYERPNDMENQATERGKNATKIYNIMKE</sequence>
<protein>
    <recommendedName>
        <fullName evidence="1">Phage tail lysozyme domain-containing protein</fullName>
    </recommendedName>
</protein>
<proteinExistence type="predicted"/>
<accession>A0A1I6LL02</accession>
<dbReference type="AlphaFoldDB" id="A0A1I6LL02"/>
<name>A0A1I6LL02_9FIRM</name>
<keyword evidence="3" id="KW-1185">Reference proteome</keyword>